<evidence type="ECO:0000313" key="1">
    <source>
        <dbReference type="EMBL" id="PPR89764.1"/>
    </source>
</evidence>
<dbReference type="EMBL" id="KZ667836">
    <property type="protein sequence ID" value="PPR89764.1"/>
    <property type="molecule type" value="Genomic_DNA"/>
</dbReference>
<proteinExistence type="predicted"/>
<accession>A0A2P5WF92</accession>
<dbReference type="OrthoDB" id="1685790at2759"/>
<reference evidence="1 2" key="1">
    <citation type="submission" date="2015-01" db="EMBL/GenBank/DDBJ databases">
        <title>Genome of allotetraploid Gossypium barbadense reveals genomic plasticity and fiber elongation in cotton evolution.</title>
        <authorList>
            <person name="Chen X."/>
            <person name="Liu X."/>
            <person name="Zhao B."/>
            <person name="Zheng H."/>
            <person name="Hu Y."/>
            <person name="Lu G."/>
            <person name="Yang C."/>
            <person name="Chen J."/>
            <person name="Shan C."/>
            <person name="Zhang L."/>
            <person name="Zhou Y."/>
            <person name="Wang L."/>
            <person name="Guo W."/>
            <person name="Bai Y."/>
            <person name="Ruan J."/>
            <person name="Shangguan X."/>
            <person name="Mao Y."/>
            <person name="Jiang J."/>
            <person name="Zhu Y."/>
            <person name="Lei J."/>
            <person name="Kang H."/>
            <person name="Chen S."/>
            <person name="He X."/>
            <person name="Wang R."/>
            <person name="Wang Y."/>
            <person name="Chen J."/>
            <person name="Wang L."/>
            <person name="Yu S."/>
            <person name="Wang B."/>
            <person name="Wei J."/>
            <person name="Song S."/>
            <person name="Lu X."/>
            <person name="Gao Z."/>
            <person name="Gu W."/>
            <person name="Deng X."/>
            <person name="Ma D."/>
            <person name="Wang S."/>
            <person name="Liang W."/>
            <person name="Fang L."/>
            <person name="Cai C."/>
            <person name="Zhu X."/>
            <person name="Zhou B."/>
            <person name="Zhang Y."/>
            <person name="Chen Z."/>
            <person name="Xu S."/>
            <person name="Zhu R."/>
            <person name="Wang S."/>
            <person name="Zhang T."/>
            <person name="Zhao G."/>
        </authorList>
    </citation>
    <scope>NUCLEOTIDE SEQUENCE [LARGE SCALE GENOMIC DNA]</scope>
    <source>
        <strain evidence="2">cv. Xinhai21</strain>
        <tissue evidence="1">Leaf</tissue>
    </source>
</reference>
<evidence type="ECO:0000313" key="2">
    <source>
        <dbReference type="Proteomes" id="UP000239757"/>
    </source>
</evidence>
<dbReference type="Proteomes" id="UP000239757">
    <property type="component" value="Unassembled WGS sequence"/>
</dbReference>
<gene>
    <name evidence="1" type="ORF">GOBAR_AA30921</name>
</gene>
<dbReference type="AlphaFoldDB" id="A0A2P5WF92"/>
<sequence>MVVSKGKGEVVHSDQQWVEELDEWRTQKLRSHDKLKLHHDKLNISPNKLKVGDKVLIDAADPRIATSEPNGEIPFTVLSIFPYGTVEVIHPKFSTFKTLNTGFPEPHGQAHGCALGRAHTTEGNTAMRYSRVKLGQNFSLTRESINFMPHSIFPYAFTRYHVKSTWQENRHPHHEKVERSGVILGSHYRNQTPVPPIPTGTVGGTILNTTSLTLSCWRAFVPALATYDPSRSKASALAPSLRYLHAILAHTLTGRRESTSIANTHDAYFLWSMEHGNIFFLAYFITLAIHHQTERHRKGVISIGPYVTRLARYFGLLNTAAQSSSLTLISQMSPQGILSMLHMRMIEKRCGTYPPQYCLIQSAE</sequence>
<name>A0A2P5WF92_GOSBA</name>
<organism evidence="1 2">
    <name type="scientific">Gossypium barbadense</name>
    <name type="common">Sea Island cotton</name>
    <name type="synonym">Hibiscus barbadensis</name>
    <dbReference type="NCBI Taxonomy" id="3634"/>
    <lineage>
        <taxon>Eukaryota</taxon>
        <taxon>Viridiplantae</taxon>
        <taxon>Streptophyta</taxon>
        <taxon>Embryophyta</taxon>
        <taxon>Tracheophyta</taxon>
        <taxon>Spermatophyta</taxon>
        <taxon>Magnoliopsida</taxon>
        <taxon>eudicotyledons</taxon>
        <taxon>Gunneridae</taxon>
        <taxon>Pentapetalae</taxon>
        <taxon>rosids</taxon>
        <taxon>malvids</taxon>
        <taxon>Malvales</taxon>
        <taxon>Malvaceae</taxon>
        <taxon>Malvoideae</taxon>
        <taxon>Gossypium</taxon>
    </lineage>
</organism>
<protein>
    <submittedName>
        <fullName evidence="1">Uncharacterized protein</fullName>
    </submittedName>
</protein>